<name>A0A411DI55_CHRID</name>
<evidence type="ECO:0000313" key="2">
    <source>
        <dbReference type="EMBL" id="QBA20043.1"/>
    </source>
</evidence>
<dbReference type="EMBL" id="CP035532">
    <property type="protein sequence ID" value="QBA20043.1"/>
    <property type="molecule type" value="Genomic_DNA"/>
</dbReference>
<keyword evidence="1" id="KW-0732">Signal</keyword>
<organism evidence="2">
    <name type="scientific">Chryseobacterium indologenes</name>
    <name type="common">Flavobacterium indologenes</name>
    <dbReference type="NCBI Taxonomy" id="253"/>
    <lineage>
        <taxon>Bacteria</taxon>
        <taxon>Pseudomonadati</taxon>
        <taxon>Bacteroidota</taxon>
        <taxon>Flavobacteriia</taxon>
        <taxon>Flavobacteriales</taxon>
        <taxon>Weeksellaceae</taxon>
        <taxon>Chryseobacterium group</taxon>
        <taxon>Chryseobacterium</taxon>
    </lineage>
</organism>
<protein>
    <submittedName>
        <fullName evidence="2">Uncharacterized protein</fullName>
    </submittedName>
</protein>
<sequence>MKKLFFVGALALSTFTFANIKEEAKHDIKQEKTTAVKKLTPKQKAALALFFSWWSVSYTNACGTTNTVFFQSDNPDGSAGFIDELAYAVNSTYGDC</sequence>
<reference evidence="2" key="1">
    <citation type="submission" date="2019-01" db="EMBL/GenBank/DDBJ databases">
        <title>Whole Genome Sequencing for Putative Detection of Antimicrobial Resistance and Potential Virulence Factors in Chryseobacterium indologenes isolated from Nile Tilapia in Tanzania.</title>
        <authorList>
            <person name="Mwega E."/>
            <person name="Mutoloki S."/>
            <person name="Mugimba K."/>
            <person name="Colquhoun D."/>
            <person name="Mdegela R."/>
            <person name="Evensen O."/>
            <person name="Wasteson Y."/>
        </authorList>
    </citation>
    <scope>NUCLEOTIDE SEQUENCE [LARGE SCALE GENOMIC DNA]</scope>
    <source>
        <strain evidence="2">StR 01</strain>
    </source>
</reference>
<gene>
    <name evidence="2" type="ORF">EU348_02245</name>
</gene>
<proteinExistence type="predicted"/>
<feature type="chain" id="PRO_5019537814" evidence="1">
    <location>
        <begin position="19"/>
        <end position="96"/>
    </location>
</feature>
<dbReference type="AlphaFoldDB" id="A0A411DI55"/>
<evidence type="ECO:0000256" key="1">
    <source>
        <dbReference type="SAM" id="SignalP"/>
    </source>
</evidence>
<accession>A0A411DI55</accession>
<feature type="signal peptide" evidence="1">
    <location>
        <begin position="1"/>
        <end position="18"/>
    </location>
</feature>